<proteinExistence type="predicted"/>
<dbReference type="OrthoDB" id="5650953at2"/>
<keyword evidence="2" id="KW-1185">Reference proteome</keyword>
<protein>
    <submittedName>
        <fullName evidence="1">Uncharacterized protein</fullName>
    </submittedName>
</protein>
<sequence length="545" mass="63288">MSVSNQNLEQLIKQMAVLLDKNDAPDPNLYASFIQEPELSFKLVDFINDLSEEQSPQNINLYSAAIFALDLCVAQLQSTIELQYKPSMKTLERLMNYMAEIMNRRNHSVSFWLPALNAFYETHTELTSALKNAYFNLASEEEDASDYDDFSHIHSMKNLIAELSDLSVFDITENFFAQSYAMPSDFFADLVIDLYSIEEGQDIGLLTLLHPKKEVRDMIIATMDQFIDDIVLSPISLSRLEALKHWFPEKTQLRFSHWIKIQRKKGVVFAKEKQAEKTEIKVSEVDGSGSQGVFIHYKKNRKNRLCGLLFSLQTGIKDAWITPDITAADVKRYYHEAFDDTVTLRPVGLDYLKQMCEHFLALTIAKGNIPDLHLLEIQELLGLQFHPKQIDVEALIEELGIQITPFTPENLENSLKRSKSWSKNKRFTESWFVENAHIDKLVNRHCSIIEGTKVCNFDEAMKDVFKEEMEVQRERWLFHFIWLTLWLKSSARKNEKIWQDSFYIAYAINQGRSLDSIPIMRDICYQSVTNSVETMQERRTHLTQE</sequence>
<gene>
    <name evidence="1" type="ORF">Lisr_0141</name>
</gene>
<accession>A0A0W0WQJ8</accession>
<dbReference type="Proteomes" id="UP000054761">
    <property type="component" value="Unassembled WGS sequence"/>
</dbReference>
<evidence type="ECO:0000313" key="1">
    <source>
        <dbReference type="EMBL" id="KTD34597.1"/>
    </source>
</evidence>
<comment type="caution">
    <text evidence="1">The sequence shown here is derived from an EMBL/GenBank/DDBJ whole genome shotgun (WGS) entry which is preliminary data.</text>
</comment>
<name>A0A0W0WQJ8_9GAMM</name>
<reference evidence="1 2" key="1">
    <citation type="submission" date="2015-11" db="EMBL/GenBank/DDBJ databases">
        <title>Genomic analysis of 38 Legionella species identifies large and diverse effector repertoires.</title>
        <authorList>
            <person name="Burstein D."/>
            <person name="Amaro F."/>
            <person name="Zusman T."/>
            <person name="Lifshitz Z."/>
            <person name="Cohen O."/>
            <person name="Gilbert J.A."/>
            <person name="Pupko T."/>
            <person name="Shuman H.A."/>
            <person name="Segal G."/>
        </authorList>
    </citation>
    <scope>NUCLEOTIDE SEQUENCE [LARGE SCALE GENOMIC DNA]</scope>
    <source>
        <strain evidence="1 2">Bercovier 4</strain>
    </source>
</reference>
<evidence type="ECO:0000313" key="2">
    <source>
        <dbReference type="Proteomes" id="UP000054761"/>
    </source>
</evidence>
<organism evidence="1 2">
    <name type="scientific">Legionella israelensis</name>
    <dbReference type="NCBI Taxonomy" id="454"/>
    <lineage>
        <taxon>Bacteria</taxon>
        <taxon>Pseudomonadati</taxon>
        <taxon>Pseudomonadota</taxon>
        <taxon>Gammaproteobacteria</taxon>
        <taxon>Legionellales</taxon>
        <taxon>Legionellaceae</taxon>
        <taxon>Legionella</taxon>
    </lineage>
</organism>
<dbReference type="PATRIC" id="fig|454.4.peg.149"/>
<dbReference type="RefSeq" id="WP_058500523.1">
    <property type="nucleotide sequence ID" value="NZ_CAAAJA010000015.1"/>
</dbReference>
<dbReference type="EMBL" id="LNYH01000004">
    <property type="protein sequence ID" value="KTD34597.1"/>
    <property type="molecule type" value="Genomic_DNA"/>
</dbReference>
<dbReference type="AlphaFoldDB" id="A0A0W0WQJ8"/>
<dbReference type="STRING" id="454.Lisr_0141"/>